<feature type="region of interest" description="Disordered" evidence="1">
    <location>
        <begin position="1"/>
        <end position="22"/>
    </location>
</feature>
<evidence type="ECO:0000256" key="1">
    <source>
        <dbReference type="SAM" id="MobiDB-lite"/>
    </source>
</evidence>
<keyword evidence="3" id="KW-1185">Reference proteome</keyword>
<dbReference type="AlphaFoldDB" id="A0AAD1Y8N5"/>
<accession>A0AAD1Y8N5</accession>
<evidence type="ECO:0000313" key="3">
    <source>
        <dbReference type="Proteomes" id="UP001295684"/>
    </source>
</evidence>
<protein>
    <submittedName>
        <fullName evidence="2">Uncharacterized protein</fullName>
    </submittedName>
</protein>
<dbReference type="EMBL" id="CAMPGE010029090">
    <property type="protein sequence ID" value="CAI2386568.1"/>
    <property type="molecule type" value="Genomic_DNA"/>
</dbReference>
<feature type="compositionally biased region" description="Acidic residues" evidence="1">
    <location>
        <begin position="1"/>
        <end position="10"/>
    </location>
</feature>
<sequence length="213" mass="24699">MGDDLCEIPEESPVSSNSLSPTKQCHQSLLCSNKGSIKSEEFDGFMHALKDQFTKRYHSSTKVEKLVCERKEESITKSIWRPCQSKKSEPLRNIKTHTVSNYTKSNVKSPPIQECRMKAFSPFKLEMKKMVHEKSELTPIIEPLITMNDIDPEDKLNNCNLITSKILRKVSYLKLLTIYNNLSFERKFIKELMIEIQSRVRQFSSLLKPLLKL</sequence>
<feature type="compositionally biased region" description="Polar residues" evidence="1">
    <location>
        <begin position="13"/>
        <end position="22"/>
    </location>
</feature>
<name>A0AAD1Y8N5_EUPCR</name>
<evidence type="ECO:0000313" key="2">
    <source>
        <dbReference type="EMBL" id="CAI2386568.1"/>
    </source>
</evidence>
<comment type="caution">
    <text evidence="2">The sequence shown here is derived from an EMBL/GenBank/DDBJ whole genome shotgun (WGS) entry which is preliminary data.</text>
</comment>
<reference evidence="2" key="1">
    <citation type="submission" date="2023-07" db="EMBL/GenBank/DDBJ databases">
        <authorList>
            <consortium name="AG Swart"/>
            <person name="Singh M."/>
            <person name="Singh A."/>
            <person name="Seah K."/>
            <person name="Emmerich C."/>
        </authorList>
    </citation>
    <scope>NUCLEOTIDE SEQUENCE</scope>
    <source>
        <strain evidence="2">DP1</strain>
    </source>
</reference>
<proteinExistence type="predicted"/>
<gene>
    <name evidence="2" type="ORF">ECRASSUSDP1_LOCUS28190</name>
</gene>
<dbReference type="Proteomes" id="UP001295684">
    <property type="component" value="Unassembled WGS sequence"/>
</dbReference>
<organism evidence="2 3">
    <name type="scientific">Euplotes crassus</name>
    <dbReference type="NCBI Taxonomy" id="5936"/>
    <lineage>
        <taxon>Eukaryota</taxon>
        <taxon>Sar</taxon>
        <taxon>Alveolata</taxon>
        <taxon>Ciliophora</taxon>
        <taxon>Intramacronucleata</taxon>
        <taxon>Spirotrichea</taxon>
        <taxon>Hypotrichia</taxon>
        <taxon>Euplotida</taxon>
        <taxon>Euplotidae</taxon>
        <taxon>Moneuplotes</taxon>
    </lineage>
</organism>